<dbReference type="AlphaFoldDB" id="A0A0U1KV45"/>
<proteinExistence type="predicted"/>
<dbReference type="SUPFAM" id="SSF51726">
    <property type="entry name" value="UROD/MetE-like"/>
    <property type="match status" value="1"/>
</dbReference>
<dbReference type="EMBL" id="CTRP01000003">
    <property type="protein sequence ID" value="CQR70773.1"/>
    <property type="molecule type" value="Genomic_DNA"/>
</dbReference>
<dbReference type="RefSeq" id="WP_021169493.1">
    <property type="nucleotide sequence ID" value="NZ_CTRP01000003.1"/>
</dbReference>
<name>A0A0U1KV45_9FIRM</name>
<dbReference type="GO" id="GO:0004853">
    <property type="term" value="F:uroporphyrinogen decarboxylase activity"/>
    <property type="evidence" value="ECO:0007669"/>
    <property type="project" value="InterPro"/>
</dbReference>
<keyword evidence="3" id="KW-1185">Reference proteome</keyword>
<dbReference type="InterPro" id="IPR000257">
    <property type="entry name" value="Uroporphyrinogen_deCOase"/>
</dbReference>
<dbReference type="GO" id="GO:0006779">
    <property type="term" value="P:porphyrin-containing compound biosynthetic process"/>
    <property type="evidence" value="ECO:0007669"/>
    <property type="project" value="InterPro"/>
</dbReference>
<dbReference type="Proteomes" id="UP000049855">
    <property type="component" value="Unassembled WGS sequence"/>
</dbReference>
<feature type="domain" description="Uroporphyrinogen decarboxylase (URO-D)" evidence="1">
    <location>
        <begin position="99"/>
        <end position="296"/>
    </location>
</feature>
<protein>
    <submittedName>
        <fullName evidence="2">Uroporphyrinogen-III decarboxylase-like</fullName>
    </submittedName>
</protein>
<dbReference type="InterPro" id="IPR038071">
    <property type="entry name" value="UROD/MetE-like_sf"/>
</dbReference>
<accession>A0A0U1KV45</accession>
<gene>
    <name evidence="2" type="ORF">SpAn4DRAFT_1751</name>
</gene>
<organism evidence="2 3">
    <name type="scientific">Sporomusa ovata</name>
    <dbReference type="NCBI Taxonomy" id="2378"/>
    <lineage>
        <taxon>Bacteria</taxon>
        <taxon>Bacillati</taxon>
        <taxon>Bacillota</taxon>
        <taxon>Negativicutes</taxon>
        <taxon>Selenomonadales</taxon>
        <taxon>Sporomusaceae</taxon>
        <taxon>Sporomusa</taxon>
    </lineage>
</organism>
<evidence type="ECO:0000259" key="1">
    <source>
        <dbReference type="Pfam" id="PF01208"/>
    </source>
</evidence>
<dbReference type="PANTHER" id="PTHR47099">
    <property type="entry name" value="METHYLCOBAMIDE:COM METHYLTRANSFERASE MTBA"/>
    <property type="match status" value="1"/>
</dbReference>
<evidence type="ECO:0000313" key="3">
    <source>
        <dbReference type="Proteomes" id="UP000049855"/>
    </source>
</evidence>
<dbReference type="InterPro" id="IPR052024">
    <property type="entry name" value="Methanogen_methyltrans"/>
</dbReference>
<reference evidence="3" key="1">
    <citation type="submission" date="2015-03" db="EMBL/GenBank/DDBJ databases">
        <authorList>
            <person name="Nijsse Bart"/>
        </authorList>
    </citation>
    <scope>NUCLEOTIDE SEQUENCE [LARGE SCALE GENOMIC DNA]</scope>
</reference>
<evidence type="ECO:0000313" key="2">
    <source>
        <dbReference type="EMBL" id="CQR70773.1"/>
    </source>
</evidence>
<dbReference type="Pfam" id="PF01208">
    <property type="entry name" value="URO-D"/>
    <property type="match status" value="1"/>
</dbReference>
<sequence length="300" mass="33256">MEHRIRVERAIKRLPVDQMPCGELVITDKLVQTMFTQTVIQFGHRLEFVNAMGFDAVCLHPNCGYSKQSIPGSKNVVFSDLPNWVKTDLFTFAVIDGAIGWAGKLLGFEQLMMQLGRRTPDFCEFIATIETMNKELIERLADSGINGILLADDIAYNQGVIARPALLREMIFPSLAVQADYAHQLGLPVFFHSDGNLTMVLEDIAAAGFDGLQCIESSAGMDIGEVKRQYGHKLCLWGNLDPAELIEPRSLQQLEQTVKQIITAGGNNSGLIFGTSSGLFEDMRLDSVRAVYQMARRNAI</sequence>
<dbReference type="Gene3D" id="3.20.20.210">
    <property type="match status" value="1"/>
</dbReference>
<dbReference type="PANTHER" id="PTHR47099:SF1">
    <property type="entry name" value="METHYLCOBAMIDE:COM METHYLTRANSFERASE MTBA"/>
    <property type="match status" value="1"/>
</dbReference>